<dbReference type="NCBIfam" id="TIGR00206">
    <property type="entry name" value="fliF"/>
    <property type="match status" value="1"/>
</dbReference>
<feature type="domain" description="Flagellar M-ring N-terminal" evidence="12">
    <location>
        <begin position="38"/>
        <end position="206"/>
    </location>
</feature>
<dbReference type="Pfam" id="PF01514">
    <property type="entry name" value="YscJ_FliF"/>
    <property type="match status" value="1"/>
</dbReference>
<keyword evidence="5 11" id="KW-0812">Transmembrane</keyword>
<keyword evidence="15" id="KW-1185">Reference proteome</keyword>
<dbReference type="GO" id="GO:0003774">
    <property type="term" value="F:cytoskeletal motor activity"/>
    <property type="evidence" value="ECO:0007669"/>
    <property type="project" value="InterPro"/>
</dbReference>
<dbReference type="InterPro" id="IPR013556">
    <property type="entry name" value="Flag_M-ring_C"/>
</dbReference>
<dbReference type="PIRSF" id="PIRSF004862">
    <property type="entry name" value="FliF"/>
    <property type="match status" value="1"/>
</dbReference>
<dbReference type="InterPro" id="IPR006182">
    <property type="entry name" value="FliF_N_dom"/>
</dbReference>
<dbReference type="AlphaFoldDB" id="A0A438AH08"/>
<comment type="similarity">
    <text evidence="3 9">Belongs to the FliF family.</text>
</comment>
<evidence type="ECO:0000259" key="13">
    <source>
        <dbReference type="Pfam" id="PF08345"/>
    </source>
</evidence>
<reference evidence="14 15" key="1">
    <citation type="submission" date="2018-11" db="EMBL/GenBank/DDBJ databases">
        <title>Mesobaculum littorinae gen. nov., sp. nov., isolated from Littorina scabra that represents a novel genus of the order Rhodobacteraceae.</title>
        <authorList>
            <person name="Li F."/>
        </authorList>
    </citation>
    <scope>NUCLEOTIDE SEQUENCE [LARGE SCALE GENOMIC DNA]</scope>
    <source>
        <strain evidence="14 15">M0103</strain>
    </source>
</reference>
<sequence length="543" mass="57138">MQQITMMWSRLSPRRKLIAILATVAMFAAILGVSRLATSTSMTLLYAGLENDAAGEVVSALEARGVPYEVRGSSIFVDSTSRDQLRMTLASEGLPANSTQGYELLDSLSGFGTTSQMFDAAYWRAKEGELARTITASPAIQAARVHIASQGGRPFQRELAPTASVTITTAAGGIGAAHARALRYMVASAVAGLAPETVSVIDAKGGAILAAEDDGTAPGMAEDRAELLKRNVERLLEARVGYGNAVVEVNVDTATEREQIVERRIDPESRVAISSETEESANTSRDSGGAPVTVASNLPDGDAAGGDRDSQSENSETRERVNYEVSEIQREVLRTPGAVRRISVAVLVDGLRNVTDAGETIWTPRPEEEIAALRELVASAVGYDAERGDSLTIKSMEFEPLPGDGTDAAGLLPAGAPIDTMRLAQLGIMGLTALLLGLFVIRPILTASGLKAIPAEGDPAALPGASPAAEDNSGGLTGEIAEGELPGGLQIVSAFDDMDDDDFGLPAPPAADPVERLRNLIEERQTESLEILKSWMQDDGEKA</sequence>
<keyword evidence="7 11" id="KW-0472">Membrane</keyword>
<evidence type="ECO:0000256" key="5">
    <source>
        <dbReference type="ARBA" id="ARBA00022692"/>
    </source>
</evidence>
<keyword evidence="6 11" id="KW-1133">Transmembrane helix</keyword>
<comment type="caution">
    <text evidence="14">The sequence shown here is derived from an EMBL/GenBank/DDBJ whole genome shotgun (WGS) entry which is preliminary data.</text>
</comment>
<evidence type="ECO:0000256" key="3">
    <source>
        <dbReference type="ARBA" id="ARBA00007971"/>
    </source>
</evidence>
<evidence type="ECO:0000256" key="8">
    <source>
        <dbReference type="ARBA" id="ARBA00023143"/>
    </source>
</evidence>
<dbReference type="Pfam" id="PF08345">
    <property type="entry name" value="YscJ_FliF_C"/>
    <property type="match status" value="1"/>
</dbReference>
<accession>A0A438AH08</accession>
<feature type="domain" description="Flagellar M-ring C-terminal" evidence="13">
    <location>
        <begin position="236"/>
        <end position="398"/>
    </location>
</feature>
<evidence type="ECO:0000313" key="14">
    <source>
        <dbReference type="EMBL" id="RVV97974.1"/>
    </source>
</evidence>
<dbReference type="GO" id="GO:0005886">
    <property type="term" value="C:plasma membrane"/>
    <property type="evidence" value="ECO:0007669"/>
    <property type="project" value="UniProtKB-SubCell"/>
</dbReference>
<dbReference type="Gene3D" id="3.30.300.30">
    <property type="match status" value="1"/>
</dbReference>
<dbReference type="Proteomes" id="UP000285908">
    <property type="component" value="Unassembled WGS sequence"/>
</dbReference>
<evidence type="ECO:0000256" key="6">
    <source>
        <dbReference type="ARBA" id="ARBA00022989"/>
    </source>
</evidence>
<feature type="compositionally biased region" description="Basic and acidic residues" evidence="10">
    <location>
        <begin position="305"/>
        <end position="322"/>
    </location>
</feature>
<evidence type="ECO:0000256" key="1">
    <source>
        <dbReference type="ARBA" id="ARBA00004117"/>
    </source>
</evidence>
<evidence type="ECO:0000256" key="11">
    <source>
        <dbReference type="SAM" id="Phobius"/>
    </source>
</evidence>
<feature type="region of interest" description="Disordered" evidence="10">
    <location>
        <begin position="268"/>
        <end position="322"/>
    </location>
</feature>
<dbReference type="EMBL" id="RQXX01000003">
    <property type="protein sequence ID" value="RVV97974.1"/>
    <property type="molecule type" value="Genomic_DNA"/>
</dbReference>
<evidence type="ECO:0000256" key="2">
    <source>
        <dbReference type="ARBA" id="ARBA00004651"/>
    </source>
</evidence>
<keyword evidence="4" id="KW-1003">Cell membrane</keyword>
<protein>
    <recommendedName>
        <fullName evidence="9">Flagellar M-ring protein</fullName>
    </recommendedName>
</protein>
<dbReference type="InterPro" id="IPR045851">
    <property type="entry name" value="AMP-bd_C_sf"/>
</dbReference>
<dbReference type="InterPro" id="IPR043427">
    <property type="entry name" value="YscJ/FliF"/>
</dbReference>
<dbReference type="PRINTS" id="PR01009">
    <property type="entry name" value="FLGMRINGFLIF"/>
</dbReference>
<feature type="transmembrane region" description="Helical" evidence="11">
    <location>
        <begin position="423"/>
        <end position="441"/>
    </location>
</feature>
<dbReference type="InterPro" id="IPR000067">
    <property type="entry name" value="FlgMring_FliF"/>
</dbReference>
<keyword evidence="14" id="KW-0282">Flagellum</keyword>
<comment type="function">
    <text evidence="9">The M ring may be actively involved in energy transduction.</text>
</comment>
<evidence type="ECO:0000256" key="7">
    <source>
        <dbReference type="ARBA" id="ARBA00023136"/>
    </source>
</evidence>
<dbReference type="OrthoDB" id="9807026at2"/>
<evidence type="ECO:0000256" key="9">
    <source>
        <dbReference type="PIRNR" id="PIRNR004862"/>
    </source>
</evidence>
<dbReference type="PANTHER" id="PTHR30046">
    <property type="entry name" value="FLAGELLAR M-RING PROTEIN"/>
    <property type="match status" value="1"/>
</dbReference>
<evidence type="ECO:0000259" key="12">
    <source>
        <dbReference type="Pfam" id="PF01514"/>
    </source>
</evidence>
<proteinExistence type="inferred from homology"/>
<dbReference type="GO" id="GO:0071973">
    <property type="term" value="P:bacterial-type flagellum-dependent cell motility"/>
    <property type="evidence" value="ECO:0007669"/>
    <property type="project" value="InterPro"/>
</dbReference>
<feature type="compositionally biased region" description="Polar residues" evidence="10">
    <location>
        <begin position="272"/>
        <end position="286"/>
    </location>
</feature>
<keyword evidence="8 9" id="KW-0975">Bacterial flagellum</keyword>
<organism evidence="14 15">
    <name type="scientific">Mesobaculum littorinae</name>
    <dbReference type="NCBI Taxonomy" id="2486419"/>
    <lineage>
        <taxon>Bacteria</taxon>
        <taxon>Pseudomonadati</taxon>
        <taxon>Pseudomonadota</taxon>
        <taxon>Alphaproteobacteria</taxon>
        <taxon>Rhodobacterales</taxon>
        <taxon>Roseobacteraceae</taxon>
        <taxon>Mesobaculum</taxon>
    </lineage>
</organism>
<gene>
    <name evidence="14" type="primary">fliF</name>
    <name evidence="14" type="ORF">EKE94_10935</name>
</gene>
<keyword evidence="14" id="KW-0966">Cell projection</keyword>
<evidence type="ECO:0000256" key="4">
    <source>
        <dbReference type="ARBA" id="ARBA00022475"/>
    </source>
</evidence>
<dbReference type="GO" id="GO:0009431">
    <property type="term" value="C:bacterial-type flagellum basal body, MS ring"/>
    <property type="evidence" value="ECO:0007669"/>
    <property type="project" value="InterPro"/>
</dbReference>
<dbReference type="PANTHER" id="PTHR30046:SF0">
    <property type="entry name" value="FLAGELLAR M-RING PROTEIN"/>
    <property type="match status" value="1"/>
</dbReference>
<name>A0A438AH08_9RHOB</name>
<evidence type="ECO:0000256" key="10">
    <source>
        <dbReference type="SAM" id="MobiDB-lite"/>
    </source>
</evidence>
<evidence type="ECO:0000313" key="15">
    <source>
        <dbReference type="Proteomes" id="UP000285908"/>
    </source>
</evidence>
<keyword evidence="14" id="KW-0969">Cilium</keyword>
<comment type="subcellular location">
    <subcellularLocation>
        <location evidence="1 9">Bacterial flagellum basal body</location>
    </subcellularLocation>
    <subcellularLocation>
        <location evidence="2">Cell membrane</location>
        <topology evidence="2">Multi-pass membrane protein</topology>
    </subcellularLocation>
</comment>